<reference evidence="2 3" key="1">
    <citation type="submission" date="2013-03" db="EMBL/GenBank/DDBJ databases">
        <title>The Genome Sequence of Exophiala aquamarina CBS 119918.</title>
        <authorList>
            <consortium name="The Broad Institute Genomics Platform"/>
            <person name="Cuomo C."/>
            <person name="de Hoog S."/>
            <person name="Gorbushina A."/>
            <person name="Walker B."/>
            <person name="Young S.K."/>
            <person name="Zeng Q."/>
            <person name="Gargeya S."/>
            <person name="Fitzgerald M."/>
            <person name="Haas B."/>
            <person name="Abouelleil A."/>
            <person name="Allen A.W."/>
            <person name="Alvarado L."/>
            <person name="Arachchi H.M."/>
            <person name="Berlin A.M."/>
            <person name="Chapman S.B."/>
            <person name="Gainer-Dewar J."/>
            <person name="Goldberg J."/>
            <person name="Griggs A."/>
            <person name="Gujja S."/>
            <person name="Hansen M."/>
            <person name="Howarth C."/>
            <person name="Imamovic A."/>
            <person name="Ireland A."/>
            <person name="Larimer J."/>
            <person name="McCowan C."/>
            <person name="Murphy C."/>
            <person name="Pearson M."/>
            <person name="Poon T.W."/>
            <person name="Priest M."/>
            <person name="Roberts A."/>
            <person name="Saif S."/>
            <person name="Shea T."/>
            <person name="Sisk P."/>
            <person name="Sykes S."/>
            <person name="Wortman J."/>
            <person name="Nusbaum C."/>
            <person name="Birren B."/>
        </authorList>
    </citation>
    <scope>NUCLEOTIDE SEQUENCE [LARGE SCALE GENOMIC DNA]</scope>
    <source>
        <strain evidence="2 3">CBS 119918</strain>
    </source>
</reference>
<evidence type="ECO:0000313" key="2">
    <source>
        <dbReference type="EMBL" id="KEF57547.1"/>
    </source>
</evidence>
<dbReference type="RefSeq" id="XP_013260137.1">
    <property type="nucleotide sequence ID" value="XM_013404683.1"/>
</dbReference>
<dbReference type="GeneID" id="25280390"/>
<keyword evidence="1" id="KW-0175">Coiled coil</keyword>
<dbReference type="EMBL" id="AMGV01000004">
    <property type="protein sequence ID" value="KEF57547.1"/>
    <property type="molecule type" value="Genomic_DNA"/>
</dbReference>
<gene>
    <name evidence="2" type="ORF">A1O9_05464</name>
</gene>
<dbReference type="VEuPathDB" id="FungiDB:A1O9_05464"/>
<keyword evidence="3" id="KW-1185">Reference proteome</keyword>
<feature type="non-terminal residue" evidence="2">
    <location>
        <position position="150"/>
    </location>
</feature>
<evidence type="ECO:0000256" key="1">
    <source>
        <dbReference type="SAM" id="Coils"/>
    </source>
</evidence>
<dbReference type="HOGENOM" id="CLU_097230_0_1_1"/>
<name>A0A072PCN7_9EURO</name>
<dbReference type="STRING" id="1182545.A0A072PCN7"/>
<accession>A0A072PCN7</accession>
<dbReference type="Proteomes" id="UP000027920">
    <property type="component" value="Unassembled WGS sequence"/>
</dbReference>
<evidence type="ECO:0008006" key="4">
    <source>
        <dbReference type="Google" id="ProtNLM"/>
    </source>
</evidence>
<evidence type="ECO:0000313" key="3">
    <source>
        <dbReference type="Proteomes" id="UP000027920"/>
    </source>
</evidence>
<protein>
    <recommendedName>
        <fullName evidence="4">SAP domain-containing protein</fullName>
    </recommendedName>
</protein>
<proteinExistence type="predicted"/>
<sequence length="150" mass="16864">EELEKLPNIPAIAQANALQHTLTQILAQITQINTRMDQMETRMDRMETRMDRMEAKLNALSTQISTSEHNHMARVQNSLLARTTDRLEPLLNPSTKTAIEGYPTNPREITTMEDARLISVLEQLGLPTNGGRLAREKRLRQSIGLPPIAG</sequence>
<dbReference type="Gene3D" id="1.20.1260.80">
    <property type="match status" value="1"/>
</dbReference>
<organism evidence="2 3">
    <name type="scientific">Exophiala aquamarina CBS 119918</name>
    <dbReference type="NCBI Taxonomy" id="1182545"/>
    <lineage>
        <taxon>Eukaryota</taxon>
        <taxon>Fungi</taxon>
        <taxon>Dikarya</taxon>
        <taxon>Ascomycota</taxon>
        <taxon>Pezizomycotina</taxon>
        <taxon>Eurotiomycetes</taxon>
        <taxon>Chaetothyriomycetidae</taxon>
        <taxon>Chaetothyriales</taxon>
        <taxon>Herpotrichiellaceae</taxon>
        <taxon>Exophiala</taxon>
    </lineage>
</organism>
<comment type="caution">
    <text evidence="2">The sequence shown here is derived from an EMBL/GenBank/DDBJ whole genome shotgun (WGS) entry which is preliminary data.</text>
</comment>
<feature type="coiled-coil region" evidence="1">
    <location>
        <begin position="22"/>
        <end position="70"/>
    </location>
</feature>
<feature type="non-terminal residue" evidence="2">
    <location>
        <position position="1"/>
    </location>
</feature>
<dbReference type="OrthoDB" id="4159080at2759"/>
<dbReference type="AlphaFoldDB" id="A0A072PCN7"/>